<evidence type="ECO:0000256" key="5">
    <source>
        <dbReference type="ARBA" id="ARBA00023288"/>
    </source>
</evidence>
<comment type="subcellular location">
    <subcellularLocation>
        <location evidence="6">Cell outer membrane</location>
        <topology evidence="6">Lipid-anchor</topology>
    </subcellularLocation>
</comment>
<dbReference type="Gene3D" id="3.30.160.150">
    <property type="entry name" value="Lipoprotein like domain"/>
    <property type="match status" value="1"/>
</dbReference>
<comment type="function">
    <text evidence="6">Together with LptD, is involved in the assembly of lipopolysaccharide (LPS) at the surface of the outer membrane. Required for the proper assembly of LptD. Binds LPS and may serve as the LPS recognition site at the outer membrane.</text>
</comment>
<organism evidence="7 8">
    <name type="scientific">Thermomonas beijingensis</name>
    <dbReference type="NCBI Taxonomy" id="2872701"/>
    <lineage>
        <taxon>Bacteria</taxon>
        <taxon>Pseudomonadati</taxon>
        <taxon>Pseudomonadota</taxon>
        <taxon>Gammaproteobacteria</taxon>
        <taxon>Lysobacterales</taxon>
        <taxon>Lysobacteraceae</taxon>
        <taxon>Thermomonas</taxon>
    </lineage>
</organism>
<sequence>MNSRLLTIALAATLLSGCGFHLRNALNLPANLGPVRVLAADRYSPLSELLADGLQRAGAQAAAADATEGVATLQVISEQWADTPISNDQSGRAQEYALRYAVIFSLHRADGSVAVPQQAVELSRDYLAPAVDSIGKASEREMLVKELRRDMAAAILRRVDAASKAVVVP</sequence>
<dbReference type="PANTHER" id="PTHR38098">
    <property type="entry name" value="LPS-ASSEMBLY LIPOPROTEIN LPTE"/>
    <property type="match status" value="1"/>
</dbReference>
<dbReference type="PROSITE" id="PS51257">
    <property type="entry name" value="PROKAR_LIPOPROTEIN"/>
    <property type="match status" value="1"/>
</dbReference>
<accession>A0ABS7TCA1</accession>
<evidence type="ECO:0000256" key="1">
    <source>
        <dbReference type="ARBA" id="ARBA00022729"/>
    </source>
</evidence>
<name>A0ABS7TCA1_9GAMM</name>
<dbReference type="InterPro" id="IPR007485">
    <property type="entry name" value="LPS_assembly_LptE"/>
</dbReference>
<dbReference type="Pfam" id="PF04390">
    <property type="entry name" value="LptE"/>
    <property type="match status" value="1"/>
</dbReference>
<evidence type="ECO:0000256" key="3">
    <source>
        <dbReference type="ARBA" id="ARBA00023139"/>
    </source>
</evidence>
<dbReference type="RefSeq" id="WP_223626903.1">
    <property type="nucleotide sequence ID" value="NZ_JAIQDJ010000001.1"/>
</dbReference>
<keyword evidence="5 6" id="KW-0449">Lipoprotein</keyword>
<evidence type="ECO:0000256" key="4">
    <source>
        <dbReference type="ARBA" id="ARBA00023237"/>
    </source>
</evidence>
<evidence type="ECO:0000313" key="8">
    <source>
        <dbReference type="Proteomes" id="UP001430290"/>
    </source>
</evidence>
<evidence type="ECO:0000256" key="2">
    <source>
        <dbReference type="ARBA" id="ARBA00023136"/>
    </source>
</evidence>
<dbReference type="PANTHER" id="PTHR38098:SF1">
    <property type="entry name" value="LPS-ASSEMBLY LIPOPROTEIN LPTE"/>
    <property type="match status" value="1"/>
</dbReference>
<evidence type="ECO:0000256" key="6">
    <source>
        <dbReference type="HAMAP-Rule" id="MF_01186"/>
    </source>
</evidence>
<dbReference type="Proteomes" id="UP001430290">
    <property type="component" value="Unassembled WGS sequence"/>
</dbReference>
<keyword evidence="3 6" id="KW-0564">Palmitate</keyword>
<comment type="subunit">
    <text evidence="6">Component of the lipopolysaccharide transport and assembly complex. Interacts with LptD.</text>
</comment>
<keyword evidence="8" id="KW-1185">Reference proteome</keyword>
<dbReference type="EMBL" id="JAIQDJ010000001">
    <property type="protein sequence ID" value="MBZ4185438.1"/>
    <property type="molecule type" value="Genomic_DNA"/>
</dbReference>
<protein>
    <recommendedName>
        <fullName evidence="6">LPS-assembly lipoprotein LptE</fullName>
    </recommendedName>
</protein>
<keyword evidence="4 6" id="KW-0998">Cell outer membrane</keyword>
<evidence type="ECO:0000313" key="7">
    <source>
        <dbReference type="EMBL" id="MBZ4185438.1"/>
    </source>
</evidence>
<reference evidence="7" key="1">
    <citation type="submission" date="2021-09" db="EMBL/GenBank/DDBJ databases">
        <authorList>
            <person name="Wu T."/>
            <person name="Guo S.Z."/>
        </authorList>
    </citation>
    <scope>NUCLEOTIDE SEQUENCE</scope>
    <source>
        <strain evidence="7">RSS-23</strain>
    </source>
</reference>
<comment type="caution">
    <text evidence="7">The sequence shown here is derived from an EMBL/GenBank/DDBJ whole genome shotgun (WGS) entry which is preliminary data.</text>
</comment>
<proteinExistence type="inferred from homology"/>
<keyword evidence="1 6" id="KW-0732">Signal</keyword>
<keyword evidence="2 6" id="KW-0472">Membrane</keyword>
<dbReference type="HAMAP" id="MF_01186">
    <property type="entry name" value="LPS_assembly_LptE"/>
    <property type="match status" value="1"/>
</dbReference>
<comment type="similarity">
    <text evidence="6">Belongs to the LptE lipoprotein family.</text>
</comment>
<gene>
    <name evidence="6" type="primary">lptE</name>
    <name evidence="7" type="ORF">K7B09_03755</name>
</gene>